<evidence type="ECO:0000256" key="12">
    <source>
        <dbReference type="HAMAP-Rule" id="MF_00138"/>
    </source>
</evidence>
<evidence type="ECO:0000313" key="15">
    <source>
        <dbReference type="EMBL" id="PHY92716.1"/>
    </source>
</evidence>
<dbReference type="InterPro" id="IPR020559">
    <property type="entry name" value="PRibGlycinamide_synth_CS"/>
</dbReference>
<evidence type="ECO:0000256" key="2">
    <source>
        <dbReference type="ARBA" id="ARBA00001946"/>
    </source>
</evidence>
<dbReference type="InterPro" id="IPR020562">
    <property type="entry name" value="PRibGlycinamide_synth_N"/>
</dbReference>
<evidence type="ECO:0000256" key="6">
    <source>
        <dbReference type="ARBA" id="ARBA00022741"/>
    </source>
</evidence>
<dbReference type="Proteomes" id="UP000228751">
    <property type="component" value="Unassembled WGS sequence"/>
</dbReference>
<comment type="caution">
    <text evidence="15">The sequence shown here is derived from an EMBL/GenBank/DDBJ whole genome shotgun (WGS) entry which is preliminary data.</text>
</comment>
<dbReference type="SUPFAM" id="SSF52440">
    <property type="entry name" value="PreATP-grasp domain"/>
    <property type="match status" value="1"/>
</dbReference>
<dbReference type="PROSITE" id="PS50975">
    <property type="entry name" value="ATP_GRASP"/>
    <property type="match status" value="1"/>
</dbReference>
<dbReference type="UniPathway" id="UPA00074">
    <property type="reaction ID" value="UER00125"/>
</dbReference>
<dbReference type="Gene3D" id="3.40.50.20">
    <property type="match status" value="1"/>
</dbReference>
<feature type="domain" description="ATP-grasp" evidence="14">
    <location>
        <begin position="112"/>
        <end position="318"/>
    </location>
</feature>
<keyword evidence="16" id="KW-1185">Reference proteome</keyword>
<dbReference type="HAMAP" id="MF_00138">
    <property type="entry name" value="GARS"/>
    <property type="match status" value="1"/>
</dbReference>
<dbReference type="InterPro" id="IPR020561">
    <property type="entry name" value="PRibGlycinamid_synth_ATP-grasp"/>
</dbReference>
<dbReference type="InterPro" id="IPR000115">
    <property type="entry name" value="PRibGlycinamide_synth"/>
</dbReference>
<comment type="cofactor">
    <cofactor evidence="2">
        <name>Mg(2+)</name>
        <dbReference type="ChEBI" id="CHEBI:18420"/>
    </cofactor>
</comment>
<dbReference type="InterPro" id="IPR020560">
    <property type="entry name" value="PRibGlycinamide_synth_C-dom"/>
</dbReference>
<dbReference type="EC" id="6.3.4.13" evidence="4 12"/>
<dbReference type="RefSeq" id="WP_099542289.1">
    <property type="nucleotide sequence ID" value="NZ_PEBQ01000207.1"/>
</dbReference>
<dbReference type="Pfam" id="PF02844">
    <property type="entry name" value="GARS_N"/>
    <property type="match status" value="1"/>
</dbReference>
<dbReference type="GO" id="GO:0006189">
    <property type="term" value="P:'de novo' IMP biosynthetic process"/>
    <property type="evidence" value="ECO:0007669"/>
    <property type="project" value="UniProtKB-UniRule"/>
</dbReference>
<evidence type="ECO:0000256" key="8">
    <source>
        <dbReference type="ARBA" id="ARBA00022840"/>
    </source>
</evidence>
<accession>A0A2G4R837</accession>
<name>A0A2G4R837_9PROT</name>
<keyword evidence="6 13" id="KW-0547">Nucleotide-binding</keyword>
<dbReference type="GO" id="GO:0009113">
    <property type="term" value="P:purine nucleobase biosynthetic process"/>
    <property type="evidence" value="ECO:0007669"/>
    <property type="project" value="InterPro"/>
</dbReference>
<dbReference type="PROSITE" id="PS00184">
    <property type="entry name" value="GARS"/>
    <property type="match status" value="1"/>
</dbReference>
<protein>
    <recommendedName>
        <fullName evidence="4 12">Phosphoribosylamine--glycine ligase</fullName>
        <ecNumber evidence="4 12">6.3.4.13</ecNumber>
    </recommendedName>
    <alternativeName>
        <fullName evidence="12">GARS</fullName>
    </alternativeName>
    <alternativeName>
        <fullName evidence="10 12">Glycinamide ribonucleotide synthetase</fullName>
    </alternativeName>
    <alternativeName>
        <fullName evidence="11 12">Phosphoribosylglycinamide synthetase</fullName>
    </alternativeName>
</protein>
<evidence type="ECO:0000256" key="4">
    <source>
        <dbReference type="ARBA" id="ARBA00013255"/>
    </source>
</evidence>
<reference evidence="15 16" key="1">
    <citation type="submission" date="2017-10" db="EMBL/GenBank/DDBJ databases">
        <title>Genomic analysis of the genus Acetobacter.</title>
        <authorList>
            <person name="Kim K.H."/>
            <person name="Chun B.H."/>
            <person name="Son A.R."/>
            <person name="Jeon C.O."/>
        </authorList>
    </citation>
    <scope>NUCLEOTIDE SEQUENCE [LARGE SCALE GENOMIC DNA]</scope>
    <source>
        <strain evidence="15 16">LHT 2458</strain>
    </source>
</reference>
<sequence>MQEKTMRVLLVGSGGREHALAATLARSPELSALFIAPGNPGTAELGVNVPIGAQDVPALVQFALEQKVDLVIPGPEAPLVEGLADACARAKLACAGPTQAAARLEGSKSFTKEICYAANIPTAQAERFTDVNAALTYVREKGAPIVVKADGLAAGKGVVVASTLAEAESAVQDMMAGGSFGDAGRCVVIEDCLVGEEVSLFAFCAGETATLIGAAQDHKRIGDGDTGPNTGGMGAVSPPKGFGRAEQEAALDLLVRPMLKEMVRRGTPFRGVIFAGLMLTETGPQLIEYNVRFGDPEAEALLPRLTSDLLPAMKALAEDRLDTAPITFSDQASVCVVMAARGYPGAPEKGAVISGIEDANKLPDVQVFQAGTMLNAAGELVVAGGRVLVVCALGDTVKQAQERAYEGVKAISWDGATWRTDIGNRAL</sequence>
<dbReference type="NCBIfam" id="TIGR00877">
    <property type="entry name" value="purD"/>
    <property type="match status" value="1"/>
</dbReference>
<dbReference type="SUPFAM" id="SSF51246">
    <property type="entry name" value="Rudiment single hybrid motif"/>
    <property type="match status" value="1"/>
</dbReference>
<dbReference type="PANTHER" id="PTHR43472">
    <property type="entry name" value="PHOSPHORIBOSYLAMINE--GLYCINE LIGASE"/>
    <property type="match status" value="1"/>
</dbReference>
<keyword evidence="7 12" id="KW-0658">Purine biosynthesis</keyword>
<evidence type="ECO:0000256" key="1">
    <source>
        <dbReference type="ARBA" id="ARBA00001936"/>
    </source>
</evidence>
<dbReference type="SMART" id="SM01210">
    <property type="entry name" value="GARS_C"/>
    <property type="match status" value="1"/>
</dbReference>
<dbReference type="SMART" id="SM01209">
    <property type="entry name" value="GARS_A"/>
    <property type="match status" value="1"/>
</dbReference>
<dbReference type="Pfam" id="PF01071">
    <property type="entry name" value="GARS_A"/>
    <property type="match status" value="1"/>
</dbReference>
<dbReference type="Gene3D" id="3.30.470.20">
    <property type="entry name" value="ATP-grasp fold, B domain"/>
    <property type="match status" value="1"/>
</dbReference>
<keyword evidence="5 12" id="KW-0436">Ligase</keyword>
<dbReference type="Gene3D" id="3.30.1490.20">
    <property type="entry name" value="ATP-grasp fold, A domain"/>
    <property type="match status" value="1"/>
</dbReference>
<dbReference type="FunFam" id="3.30.1490.20:FF:000006">
    <property type="entry name" value="phosphoribosylamine--glycine ligase, chloroplastic-like"/>
    <property type="match status" value="1"/>
</dbReference>
<organism evidence="15 16">
    <name type="scientific">Acetobacter pomorum</name>
    <dbReference type="NCBI Taxonomy" id="65959"/>
    <lineage>
        <taxon>Bacteria</taxon>
        <taxon>Pseudomonadati</taxon>
        <taxon>Pseudomonadota</taxon>
        <taxon>Alphaproteobacteria</taxon>
        <taxon>Acetobacterales</taxon>
        <taxon>Acetobacteraceae</taxon>
        <taxon>Acetobacter</taxon>
    </lineage>
</organism>
<evidence type="ECO:0000256" key="11">
    <source>
        <dbReference type="ARBA" id="ARBA00042864"/>
    </source>
</evidence>
<dbReference type="AlphaFoldDB" id="A0A2G4R837"/>
<evidence type="ECO:0000256" key="13">
    <source>
        <dbReference type="PROSITE-ProRule" id="PRU00409"/>
    </source>
</evidence>
<keyword evidence="8 13" id="KW-0067">ATP-binding</keyword>
<proteinExistence type="inferred from homology"/>
<dbReference type="InterPro" id="IPR037123">
    <property type="entry name" value="PRibGlycinamide_synth_C_sf"/>
</dbReference>
<dbReference type="InterPro" id="IPR016185">
    <property type="entry name" value="PreATP-grasp_dom_sf"/>
</dbReference>
<dbReference type="OrthoDB" id="9807240at2"/>
<comment type="cofactor">
    <cofactor evidence="1">
        <name>Mn(2+)</name>
        <dbReference type="ChEBI" id="CHEBI:29035"/>
    </cofactor>
</comment>
<dbReference type="GO" id="GO:0046872">
    <property type="term" value="F:metal ion binding"/>
    <property type="evidence" value="ECO:0007669"/>
    <property type="project" value="InterPro"/>
</dbReference>
<comment type="pathway">
    <text evidence="3 12">Purine metabolism; IMP biosynthesis via de novo pathway; N(1)-(5-phospho-D-ribosyl)glycinamide from 5-phospho-alpha-D-ribose 1-diphosphate: step 2/2.</text>
</comment>
<evidence type="ECO:0000256" key="9">
    <source>
        <dbReference type="ARBA" id="ARBA00038345"/>
    </source>
</evidence>
<dbReference type="EMBL" id="PEBQ01000207">
    <property type="protein sequence ID" value="PHY92716.1"/>
    <property type="molecule type" value="Genomic_DNA"/>
</dbReference>
<gene>
    <name evidence="12" type="primary">purD</name>
    <name evidence="15" type="ORF">CSR02_15545</name>
</gene>
<evidence type="ECO:0000256" key="3">
    <source>
        <dbReference type="ARBA" id="ARBA00005174"/>
    </source>
</evidence>
<dbReference type="GO" id="GO:0004637">
    <property type="term" value="F:phosphoribosylamine-glycine ligase activity"/>
    <property type="evidence" value="ECO:0007669"/>
    <property type="project" value="UniProtKB-UniRule"/>
</dbReference>
<evidence type="ECO:0000256" key="7">
    <source>
        <dbReference type="ARBA" id="ARBA00022755"/>
    </source>
</evidence>
<dbReference type="Gene3D" id="3.90.600.10">
    <property type="entry name" value="Phosphoribosylglycinamide synthetase, C-terminal domain"/>
    <property type="match status" value="1"/>
</dbReference>
<comment type="similarity">
    <text evidence="9 12">Belongs to the GARS family.</text>
</comment>
<evidence type="ECO:0000313" key="16">
    <source>
        <dbReference type="Proteomes" id="UP000228751"/>
    </source>
</evidence>
<dbReference type="Pfam" id="PF02843">
    <property type="entry name" value="GARS_C"/>
    <property type="match status" value="1"/>
</dbReference>
<evidence type="ECO:0000256" key="5">
    <source>
        <dbReference type="ARBA" id="ARBA00022598"/>
    </source>
</evidence>
<evidence type="ECO:0000256" key="10">
    <source>
        <dbReference type="ARBA" id="ARBA00042242"/>
    </source>
</evidence>
<dbReference type="SUPFAM" id="SSF56059">
    <property type="entry name" value="Glutathione synthetase ATP-binding domain-like"/>
    <property type="match status" value="1"/>
</dbReference>
<dbReference type="InterPro" id="IPR011761">
    <property type="entry name" value="ATP-grasp"/>
</dbReference>
<dbReference type="GO" id="GO:0005524">
    <property type="term" value="F:ATP binding"/>
    <property type="evidence" value="ECO:0007669"/>
    <property type="project" value="UniProtKB-UniRule"/>
</dbReference>
<evidence type="ECO:0000259" key="14">
    <source>
        <dbReference type="PROSITE" id="PS50975"/>
    </source>
</evidence>
<dbReference type="InterPro" id="IPR011054">
    <property type="entry name" value="Rudment_hybrid_motif"/>
</dbReference>
<dbReference type="PANTHER" id="PTHR43472:SF1">
    <property type="entry name" value="PHOSPHORIBOSYLAMINE--GLYCINE LIGASE, CHLOROPLASTIC"/>
    <property type="match status" value="1"/>
</dbReference>
<dbReference type="FunFam" id="3.90.600.10:FF:000001">
    <property type="entry name" value="Trifunctional purine biosynthetic protein adenosine-3"/>
    <property type="match status" value="1"/>
</dbReference>
<comment type="catalytic activity">
    <reaction evidence="12">
        <text>5-phospho-beta-D-ribosylamine + glycine + ATP = N(1)-(5-phospho-beta-D-ribosyl)glycinamide + ADP + phosphate + H(+)</text>
        <dbReference type="Rhea" id="RHEA:17453"/>
        <dbReference type="ChEBI" id="CHEBI:15378"/>
        <dbReference type="ChEBI" id="CHEBI:30616"/>
        <dbReference type="ChEBI" id="CHEBI:43474"/>
        <dbReference type="ChEBI" id="CHEBI:57305"/>
        <dbReference type="ChEBI" id="CHEBI:58681"/>
        <dbReference type="ChEBI" id="CHEBI:143788"/>
        <dbReference type="ChEBI" id="CHEBI:456216"/>
        <dbReference type="EC" id="6.3.4.13"/>
    </reaction>
</comment>
<dbReference type="InterPro" id="IPR013815">
    <property type="entry name" value="ATP_grasp_subdomain_1"/>
</dbReference>